<dbReference type="PANTHER" id="PTHR43685:SF2">
    <property type="entry name" value="GLYCOSYLTRANSFERASE 2-LIKE DOMAIN-CONTAINING PROTEIN"/>
    <property type="match status" value="1"/>
</dbReference>
<dbReference type="EMBL" id="CP013355">
    <property type="protein sequence ID" value="AMC10143.1"/>
    <property type="molecule type" value="Genomic_DNA"/>
</dbReference>
<evidence type="ECO:0000313" key="2">
    <source>
        <dbReference type="EMBL" id="AMC10143.1"/>
    </source>
</evidence>
<evidence type="ECO:0000259" key="1">
    <source>
        <dbReference type="Pfam" id="PF00535"/>
    </source>
</evidence>
<feature type="domain" description="Glycosyltransferase 2-like" evidence="1">
    <location>
        <begin position="241"/>
        <end position="369"/>
    </location>
</feature>
<reference evidence="3" key="1">
    <citation type="submission" date="2015-12" db="EMBL/GenBank/DDBJ databases">
        <title>Complete genome sequence of Lutibacter profundus strain LP1.</title>
        <authorList>
            <person name="Wissuwa J."/>
            <person name="Le Moine Bauer S."/>
            <person name="Stokke R."/>
            <person name="Dahle H."/>
            <person name="Steen I.H."/>
        </authorList>
    </citation>
    <scope>NUCLEOTIDE SEQUENCE [LARGE SCALE GENOMIC DNA]</scope>
    <source>
        <strain evidence="3">LP1</strain>
    </source>
</reference>
<dbReference type="Pfam" id="PF00535">
    <property type="entry name" value="Glycos_transf_2"/>
    <property type="match status" value="1"/>
</dbReference>
<dbReference type="RefSeq" id="WP_068205903.1">
    <property type="nucleotide sequence ID" value="NZ_CP013355.1"/>
</dbReference>
<dbReference type="PANTHER" id="PTHR43685">
    <property type="entry name" value="GLYCOSYLTRANSFERASE"/>
    <property type="match status" value="1"/>
</dbReference>
<dbReference type="InterPro" id="IPR029044">
    <property type="entry name" value="Nucleotide-diphossugar_trans"/>
</dbReference>
<proteinExistence type="predicted"/>
<protein>
    <recommendedName>
        <fullName evidence="1">Glycosyltransferase 2-like domain-containing protein</fullName>
    </recommendedName>
</protein>
<evidence type="ECO:0000313" key="3">
    <source>
        <dbReference type="Proteomes" id="UP000059672"/>
    </source>
</evidence>
<dbReference type="Proteomes" id="UP000059672">
    <property type="component" value="Chromosome"/>
</dbReference>
<dbReference type="InterPro" id="IPR001173">
    <property type="entry name" value="Glyco_trans_2-like"/>
</dbReference>
<dbReference type="Gene3D" id="3.90.550.10">
    <property type="entry name" value="Spore Coat Polysaccharide Biosynthesis Protein SpsA, Chain A"/>
    <property type="match status" value="1"/>
</dbReference>
<gene>
    <name evidence="2" type="ORF">Lupro_02265</name>
</gene>
<accession>A0A0X8G500</accession>
<dbReference type="AlphaFoldDB" id="A0A0X8G500"/>
<dbReference type="CDD" id="cd00761">
    <property type="entry name" value="Glyco_tranf_GTA_type"/>
    <property type="match status" value="1"/>
</dbReference>
<organism evidence="2 3">
    <name type="scientific">Lutibacter profundi</name>
    <dbReference type="NCBI Taxonomy" id="1622118"/>
    <lineage>
        <taxon>Bacteria</taxon>
        <taxon>Pseudomonadati</taxon>
        <taxon>Bacteroidota</taxon>
        <taxon>Flavobacteriia</taxon>
        <taxon>Flavobacteriales</taxon>
        <taxon>Flavobacteriaceae</taxon>
        <taxon>Lutibacter</taxon>
    </lineage>
</organism>
<dbReference type="STRING" id="1622118.Lupro_02265"/>
<dbReference type="KEGG" id="lut:Lupro_02265"/>
<dbReference type="SUPFAM" id="SSF53448">
    <property type="entry name" value="Nucleotide-diphospho-sugar transferases"/>
    <property type="match status" value="1"/>
</dbReference>
<keyword evidence="3" id="KW-1185">Reference proteome</keyword>
<dbReference type="PATRIC" id="fig|1622118.3.peg.464"/>
<dbReference type="InterPro" id="IPR050834">
    <property type="entry name" value="Glycosyltransf_2"/>
</dbReference>
<name>A0A0X8G500_9FLAO</name>
<reference evidence="2 3" key="2">
    <citation type="journal article" date="2016" name="Int. J. Syst. Evol. Microbiol.">
        <title>Lutibacter profundi sp. nov., isolated from a deep-sea hydrothermal system on the Arctic Mid-Ocean Ridge and emended description of the genus Lutibacter.</title>
        <authorList>
            <person name="Le Moine Bauer S."/>
            <person name="Roalkvam I."/>
            <person name="Steen I.H."/>
            <person name="Dahle H."/>
        </authorList>
    </citation>
    <scope>NUCLEOTIDE SEQUENCE [LARGE SCALE GENOMIC DNA]</scope>
    <source>
        <strain evidence="2 3">LP1</strain>
    </source>
</reference>
<dbReference type="OrthoDB" id="1326385at2"/>
<sequence>MILVFHKNNRVVKIINSGNQLRLNDLEGSIQEVMVTLAGKYPTQFIGWCHIELENEMNIEAWKHIFKHQLLMASYNTSSENFIDARIGYVEDTPFINVNKKCEYPTWLMSSNIGGIHASVITSFSELTKRKVSFDFFINLVAKIGMKKGLICYSNPQLVKKNLLHSTINIPKITTVELLWFIKSTYRFRWVFLFVFNNFVYQNKLHIASFLRVLFKKKIKNTGKLTPLSVTSKNVNESIDVLIPTLGREKYLYDVLIDLAKQTKLPAKVIIVEQNAIKGAVSKLDFLSEKWPFKIDHTLIYQLGACNARNIGLSKVTSDWVFFADDDIRIDSLFLQKTINYNHSYKADVISVSCLQEGETEKSNHITQSATFGSGTSIVKSSALKNIKFDMAYEFGYGEDADFGMQLRNNGVDILKVPKVSMLHLKAPIGGFRKKIINKWDNESIQPKPSPTIMVFKLKHATKEQFEGYKTILFFKFYKLQPIKNPFKYYKEMNKRWNKSIFWANRLIHKN</sequence>